<evidence type="ECO:0000313" key="1">
    <source>
        <dbReference type="EMBL" id="MFC0390833.1"/>
    </source>
</evidence>
<organism evidence="1 2">
    <name type="scientific">Paenibacillus mendelii</name>
    <dbReference type="NCBI Taxonomy" id="206163"/>
    <lineage>
        <taxon>Bacteria</taxon>
        <taxon>Bacillati</taxon>
        <taxon>Bacillota</taxon>
        <taxon>Bacilli</taxon>
        <taxon>Bacillales</taxon>
        <taxon>Paenibacillaceae</taxon>
        <taxon>Paenibacillus</taxon>
    </lineage>
</organism>
<evidence type="ECO:0000313" key="2">
    <source>
        <dbReference type="Proteomes" id="UP001589818"/>
    </source>
</evidence>
<proteinExistence type="predicted"/>
<keyword evidence="2" id="KW-1185">Reference proteome</keyword>
<comment type="caution">
    <text evidence="1">The sequence shown here is derived from an EMBL/GenBank/DDBJ whole genome shotgun (WGS) entry which is preliminary data.</text>
</comment>
<dbReference type="EMBL" id="JBHLVF010000010">
    <property type="protein sequence ID" value="MFC0390833.1"/>
    <property type="molecule type" value="Genomic_DNA"/>
</dbReference>
<name>A0ABV6J4N1_9BACL</name>
<dbReference type="Proteomes" id="UP001589818">
    <property type="component" value="Unassembled WGS sequence"/>
</dbReference>
<protein>
    <submittedName>
        <fullName evidence="1">Uncharacterized protein</fullName>
    </submittedName>
</protein>
<accession>A0ABV6J4N1</accession>
<dbReference type="RefSeq" id="WP_204818475.1">
    <property type="nucleotide sequence ID" value="NZ_JANHOF010000004.1"/>
</dbReference>
<gene>
    <name evidence="1" type="ORF">ACFFJ8_05555</name>
</gene>
<reference evidence="1 2" key="1">
    <citation type="submission" date="2024-09" db="EMBL/GenBank/DDBJ databases">
        <authorList>
            <person name="Sun Q."/>
            <person name="Mori K."/>
        </authorList>
    </citation>
    <scope>NUCLEOTIDE SEQUENCE [LARGE SCALE GENOMIC DNA]</scope>
    <source>
        <strain evidence="1 2">CCM 4839</strain>
    </source>
</reference>
<sequence length="103" mass="11649">MGGVAGSGEIIEMPYAEYRKRFVYDADFLEDAKLAANKVLGEGTTLDNLHEVYPKESHDFVEYYVDGIDPDVDGMDWRSLRLVFEKIGNDHALAGIIHDQWTP</sequence>